<feature type="domain" description="Recombinase" evidence="3">
    <location>
        <begin position="156"/>
        <end position="283"/>
    </location>
</feature>
<keyword evidence="5" id="KW-1185">Reference proteome</keyword>
<proteinExistence type="predicted"/>
<feature type="coiled-coil region" evidence="1">
    <location>
        <begin position="385"/>
        <end position="445"/>
    </location>
</feature>
<organism evidence="4 5">
    <name type="scientific">Anaerospora hongkongensis</name>
    <dbReference type="NCBI Taxonomy" id="244830"/>
    <lineage>
        <taxon>Bacteria</taxon>
        <taxon>Bacillati</taxon>
        <taxon>Bacillota</taxon>
        <taxon>Negativicutes</taxon>
        <taxon>Selenomonadales</taxon>
        <taxon>Sporomusaceae</taxon>
        <taxon>Anaerospora</taxon>
    </lineage>
</organism>
<sequence length="529" mass="61055">MVRRAVIYARFSSDNQRDESIDAQIRAAEDYARRNSLQIVEVYKDKAKSATTDRRPDFQRMIEDSEKGLFDVLIVHKLDRFSRDKYDNVYYKRRLRKNGVSIMSVLENLDDSPESIMMESVLEGMAMYYSRNLAREVMKGMRENAYQCKHTGGLPPLGYDVDKETKQYVINEQEAQAVRMMFQMYLDGCGYDRIINELNARRYKTKKGKPFGKNSIHDILANEKYSGVYIFNRAKAKDAEGRRNNHEAKNDDDIIRVPGGMPAIIDPAMFSQAQKKMQTNKRQPGAYKAKEVYLLSGLIVCGECLTKKGRNPAMMGNVKYSGRNKNKHVTYRCGNRERTKGCDNKELRREYIEAYVLQELERRIFNDKAIPYLVRKLNEYQDSLYSGHESEVARLKALLGEVEKQIGNIVDAVAKGHGTALLAKLGELEQEKAKTEAALLNIQSRHTRTPVTEEGLKDLFGMFRQFVTERNIPEVKKFIGNYVEKVIVYKDHVEVVFFLLYGQEKQADAYHFSAEISRRKLLRLLLKAA</sequence>
<evidence type="ECO:0000259" key="2">
    <source>
        <dbReference type="PROSITE" id="PS51736"/>
    </source>
</evidence>
<name>A0A4R1PVR5_9FIRM</name>
<dbReference type="SUPFAM" id="SSF53041">
    <property type="entry name" value="Resolvase-like"/>
    <property type="match status" value="1"/>
</dbReference>
<dbReference type="Pfam" id="PF00239">
    <property type="entry name" value="Resolvase"/>
    <property type="match status" value="1"/>
</dbReference>
<reference evidence="4 5" key="1">
    <citation type="submission" date="2019-03" db="EMBL/GenBank/DDBJ databases">
        <title>Genomic Encyclopedia of Type Strains, Phase IV (KMG-IV): sequencing the most valuable type-strain genomes for metagenomic binning, comparative biology and taxonomic classification.</title>
        <authorList>
            <person name="Goeker M."/>
        </authorList>
    </citation>
    <scope>NUCLEOTIDE SEQUENCE [LARGE SCALE GENOMIC DNA]</scope>
    <source>
        <strain evidence="4 5">DSM 15969</strain>
    </source>
</reference>
<dbReference type="AlphaFoldDB" id="A0A4R1PVR5"/>
<dbReference type="PANTHER" id="PTHR30461">
    <property type="entry name" value="DNA-INVERTASE FROM LAMBDOID PROPHAGE"/>
    <property type="match status" value="1"/>
</dbReference>
<dbReference type="PANTHER" id="PTHR30461:SF23">
    <property type="entry name" value="DNA RECOMBINASE-RELATED"/>
    <property type="match status" value="1"/>
</dbReference>
<dbReference type="CDD" id="cd00338">
    <property type="entry name" value="Ser_Recombinase"/>
    <property type="match status" value="1"/>
</dbReference>
<dbReference type="PROSITE" id="PS51737">
    <property type="entry name" value="RECOMBINASE_DNA_BIND"/>
    <property type="match status" value="1"/>
</dbReference>
<evidence type="ECO:0000259" key="3">
    <source>
        <dbReference type="PROSITE" id="PS51737"/>
    </source>
</evidence>
<keyword evidence="1" id="KW-0175">Coiled coil</keyword>
<dbReference type="PROSITE" id="PS51736">
    <property type="entry name" value="RECOMBINASES_3"/>
    <property type="match status" value="1"/>
</dbReference>
<dbReference type="InterPro" id="IPR025827">
    <property type="entry name" value="Zn_ribbon_recom_dom"/>
</dbReference>
<dbReference type="Pfam" id="PF13408">
    <property type="entry name" value="Zn_ribbon_recom"/>
    <property type="match status" value="1"/>
</dbReference>
<protein>
    <submittedName>
        <fullName evidence="4">Site-specific DNA recombinase</fullName>
    </submittedName>
</protein>
<dbReference type="InterPro" id="IPR011109">
    <property type="entry name" value="DNA_bind_recombinase_dom"/>
</dbReference>
<comment type="caution">
    <text evidence="4">The sequence shown here is derived from an EMBL/GenBank/DDBJ whole genome shotgun (WGS) entry which is preliminary data.</text>
</comment>
<dbReference type="Gene3D" id="3.40.50.1390">
    <property type="entry name" value="Resolvase, N-terminal catalytic domain"/>
    <property type="match status" value="1"/>
</dbReference>
<dbReference type="GO" id="GO:0000150">
    <property type="term" value="F:DNA strand exchange activity"/>
    <property type="evidence" value="ECO:0007669"/>
    <property type="project" value="InterPro"/>
</dbReference>
<dbReference type="OrthoDB" id="1628005at2"/>
<dbReference type="EMBL" id="SLUI01000009">
    <property type="protein sequence ID" value="TCL36247.1"/>
    <property type="molecule type" value="Genomic_DNA"/>
</dbReference>
<dbReference type="SMART" id="SM00857">
    <property type="entry name" value="Resolvase"/>
    <property type="match status" value="1"/>
</dbReference>
<evidence type="ECO:0000256" key="1">
    <source>
        <dbReference type="SAM" id="Coils"/>
    </source>
</evidence>
<dbReference type="Pfam" id="PF07508">
    <property type="entry name" value="Recombinase"/>
    <property type="match status" value="1"/>
</dbReference>
<dbReference type="InterPro" id="IPR036162">
    <property type="entry name" value="Resolvase-like_N_sf"/>
</dbReference>
<evidence type="ECO:0000313" key="4">
    <source>
        <dbReference type="EMBL" id="TCL36247.1"/>
    </source>
</evidence>
<evidence type="ECO:0000313" key="5">
    <source>
        <dbReference type="Proteomes" id="UP000295063"/>
    </source>
</evidence>
<dbReference type="RefSeq" id="WP_132082013.1">
    <property type="nucleotide sequence ID" value="NZ_SLUI01000009.1"/>
</dbReference>
<dbReference type="Proteomes" id="UP000295063">
    <property type="component" value="Unassembled WGS sequence"/>
</dbReference>
<dbReference type="InterPro" id="IPR050639">
    <property type="entry name" value="SSR_resolvase"/>
</dbReference>
<dbReference type="InterPro" id="IPR006119">
    <property type="entry name" value="Resolv_N"/>
</dbReference>
<dbReference type="GO" id="GO:0003677">
    <property type="term" value="F:DNA binding"/>
    <property type="evidence" value="ECO:0007669"/>
    <property type="project" value="InterPro"/>
</dbReference>
<feature type="domain" description="Resolvase/invertase-type recombinase catalytic" evidence="2">
    <location>
        <begin position="4"/>
        <end position="149"/>
    </location>
</feature>
<accession>A0A4R1PVR5</accession>
<dbReference type="InterPro" id="IPR038109">
    <property type="entry name" value="DNA_bind_recomb_sf"/>
</dbReference>
<dbReference type="Gene3D" id="3.90.1750.20">
    <property type="entry name" value="Putative Large Serine Recombinase, Chain B, Domain 2"/>
    <property type="match status" value="1"/>
</dbReference>
<gene>
    <name evidence="4" type="ORF">EV210_109197</name>
</gene>